<dbReference type="PANTHER" id="PTHR43135:SF3">
    <property type="entry name" value="ALPHA-D-RIBOSE 1-METHYLPHOSPHONATE 5-TRIPHOSPHATE DIPHOSPHATASE"/>
    <property type="match status" value="1"/>
</dbReference>
<evidence type="ECO:0000313" key="4">
    <source>
        <dbReference type="Proteomes" id="UP001259572"/>
    </source>
</evidence>
<organism evidence="3 4">
    <name type="scientific">Sphingosinicella rhizophila</name>
    <dbReference type="NCBI Taxonomy" id="3050082"/>
    <lineage>
        <taxon>Bacteria</taxon>
        <taxon>Pseudomonadati</taxon>
        <taxon>Pseudomonadota</taxon>
        <taxon>Alphaproteobacteria</taxon>
        <taxon>Sphingomonadales</taxon>
        <taxon>Sphingosinicellaceae</taxon>
        <taxon>Sphingosinicella</taxon>
    </lineage>
</organism>
<feature type="chain" id="PRO_5046629352" evidence="1">
    <location>
        <begin position="28"/>
        <end position="415"/>
    </location>
</feature>
<dbReference type="InterPro" id="IPR006680">
    <property type="entry name" value="Amidohydro-rel"/>
</dbReference>
<dbReference type="Proteomes" id="UP001259572">
    <property type="component" value="Unassembled WGS sequence"/>
</dbReference>
<keyword evidence="4" id="KW-1185">Reference proteome</keyword>
<dbReference type="RefSeq" id="WP_315724919.1">
    <property type="nucleotide sequence ID" value="NZ_JAVUPU010000003.1"/>
</dbReference>
<dbReference type="InterPro" id="IPR051781">
    <property type="entry name" value="Metallo-dep_Hydrolase"/>
</dbReference>
<dbReference type="InterPro" id="IPR011059">
    <property type="entry name" value="Metal-dep_hydrolase_composite"/>
</dbReference>
<feature type="domain" description="Amidohydrolase-related" evidence="2">
    <location>
        <begin position="123"/>
        <end position="387"/>
    </location>
</feature>
<dbReference type="SUPFAM" id="SSF51556">
    <property type="entry name" value="Metallo-dependent hydrolases"/>
    <property type="match status" value="1"/>
</dbReference>
<dbReference type="PANTHER" id="PTHR43135">
    <property type="entry name" value="ALPHA-D-RIBOSE 1-METHYLPHOSPHONATE 5-TRIPHOSPHATE DIPHOSPHATASE"/>
    <property type="match status" value="1"/>
</dbReference>
<evidence type="ECO:0000259" key="2">
    <source>
        <dbReference type="Pfam" id="PF01979"/>
    </source>
</evidence>
<reference evidence="3 4" key="1">
    <citation type="submission" date="2023-05" db="EMBL/GenBank/DDBJ databases">
        <authorList>
            <person name="Guo Y."/>
        </authorList>
    </citation>
    <scope>NUCLEOTIDE SEQUENCE [LARGE SCALE GENOMIC DNA]</scope>
    <source>
        <strain evidence="3 4">GR2756</strain>
    </source>
</reference>
<keyword evidence="1" id="KW-0732">Signal</keyword>
<feature type="signal peptide" evidence="1">
    <location>
        <begin position="1"/>
        <end position="27"/>
    </location>
</feature>
<sequence length="415" mass="43208">MIRLLAPLLLLLAPLLLLLAATAPASARTIAIVNGKIVTMGPAGTVEGGTVIVRDGKIVSVAKGGAVPADAEVIDAKGKWVTPGLFDSSSQLGLVELVAFANANDASARGSRYSAAFDVQFGLSAGITSLAVARSQGITRAAAVPAAGAHIFSGFGALVTMKPQDPILLRSRAFQFVELGTTGATNAGGARGAAWIEFLDALRMAKAGAEPAYSEKALKQADLEAIRPVVEGIVPLMVHVERASDILQVLALRSSYPRLRPILFGAAEGWMVAREIAEARIPVILCPFVSLPSSFETLAATRRNAAILGEAGVTLAFMPAPKPDVPMVGQLRQGAGIAVAYGLSWEDALRAVTLGPAEIFGVGAQLGSLDVGKTADLVVWNGDPLELSSYAEKVLIGGRTASLITRQDELRDRYR</sequence>
<dbReference type="Gene3D" id="2.30.40.10">
    <property type="entry name" value="Urease, subunit C, domain 1"/>
    <property type="match status" value="1"/>
</dbReference>
<gene>
    <name evidence="3" type="ORF">RQX22_06875</name>
</gene>
<dbReference type="InterPro" id="IPR032466">
    <property type="entry name" value="Metal_Hydrolase"/>
</dbReference>
<name>A0ABU3Q5H6_9SPHN</name>
<accession>A0ABU3Q5H6</accession>
<protein>
    <submittedName>
        <fullName evidence="3">Amidohydrolase family protein</fullName>
    </submittedName>
</protein>
<evidence type="ECO:0000256" key="1">
    <source>
        <dbReference type="SAM" id="SignalP"/>
    </source>
</evidence>
<evidence type="ECO:0000313" key="3">
    <source>
        <dbReference type="EMBL" id="MDT9598668.1"/>
    </source>
</evidence>
<dbReference type="Gene3D" id="3.20.20.140">
    <property type="entry name" value="Metal-dependent hydrolases"/>
    <property type="match status" value="1"/>
</dbReference>
<dbReference type="SUPFAM" id="SSF51338">
    <property type="entry name" value="Composite domain of metallo-dependent hydrolases"/>
    <property type="match status" value="1"/>
</dbReference>
<comment type="caution">
    <text evidence="3">The sequence shown here is derived from an EMBL/GenBank/DDBJ whole genome shotgun (WGS) entry which is preliminary data.</text>
</comment>
<dbReference type="Pfam" id="PF01979">
    <property type="entry name" value="Amidohydro_1"/>
    <property type="match status" value="1"/>
</dbReference>
<proteinExistence type="predicted"/>
<dbReference type="EMBL" id="JAVUPU010000003">
    <property type="protein sequence ID" value="MDT9598668.1"/>
    <property type="molecule type" value="Genomic_DNA"/>
</dbReference>